<feature type="transmembrane region" description="Helical" evidence="1">
    <location>
        <begin position="228"/>
        <end position="247"/>
    </location>
</feature>
<dbReference type="AlphaFoldDB" id="I0K352"/>
<dbReference type="EMBL" id="HE796683">
    <property type="protein sequence ID" value="CCG98555.1"/>
    <property type="molecule type" value="Genomic_DNA"/>
</dbReference>
<accession>I0K352</accession>
<protein>
    <submittedName>
        <fullName evidence="2">Uncharacterized protein</fullName>
    </submittedName>
</protein>
<evidence type="ECO:0000313" key="3">
    <source>
        <dbReference type="Proteomes" id="UP000011058"/>
    </source>
</evidence>
<feature type="transmembrane region" description="Helical" evidence="1">
    <location>
        <begin position="108"/>
        <end position="130"/>
    </location>
</feature>
<keyword evidence="3" id="KW-1185">Reference proteome</keyword>
<evidence type="ECO:0000256" key="1">
    <source>
        <dbReference type="SAM" id="Phobius"/>
    </source>
</evidence>
<evidence type="ECO:0000313" key="2">
    <source>
        <dbReference type="EMBL" id="CCG98555.1"/>
    </source>
</evidence>
<feature type="transmembrane region" description="Helical" evidence="1">
    <location>
        <begin position="150"/>
        <end position="170"/>
    </location>
</feature>
<keyword evidence="1" id="KW-1133">Transmembrane helix</keyword>
<feature type="transmembrane region" description="Helical" evidence="1">
    <location>
        <begin position="14"/>
        <end position="36"/>
    </location>
</feature>
<gene>
    <name evidence="2" type="ORF">FAES_0544</name>
</gene>
<organism evidence="2 3">
    <name type="scientific">Fibrella aestuarina BUZ 2</name>
    <dbReference type="NCBI Taxonomy" id="1166018"/>
    <lineage>
        <taxon>Bacteria</taxon>
        <taxon>Pseudomonadati</taxon>
        <taxon>Bacteroidota</taxon>
        <taxon>Cytophagia</taxon>
        <taxon>Cytophagales</taxon>
        <taxon>Spirosomataceae</taxon>
        <taxon>Fibrella</taxon>
    </lineage>
</organism>
<dbReference type="eggNOG" id="ENOG502ZC42">
    <property type="taxonomic scope" value="Bacteria"/>
</dbReference>
<sequence length="270" mass="29966">MKSMLTVLRERNELLFQFGLICLVLALACVALIWFMRTQVLGVNAWYKPLKFFLSTAVFVWSMAWYTGYLTERSTVAWYSWGMVALFGIELVYIVVQAARGQQSHFNVGTPVTASFWVIMAVSAVGISIWTARVGLLFFRHDFPELPAAYVWGIRLGLVLFVLFSMQGLAMGGRMAHTVGSADGGPGLPVVNWSTQYGDLRIAHFLGMHALQVVPLLAYYLLKDIWQVVLVSVLYGTVTLVIFIQALQGKPLLRFGSRLADTAIGTAASQ</sequence>
<dbReference type="Proteomes" id="UP000011058">
    <property type="component" value="Chromosome"/>
</dbReference>
<proteinExistence type="predicted"/>
<dbReference type="OrthoDB" id="343560at2"/>
<dbReference type="RefSeq" id="WP_015329655.1">
    <property type="nucleotide sequence ID" value="NC_020054.1"/>
</dbReference>
<dbReference type="PROSITE" id="PS51257">
    <property type="entry name" value="PROKAR_LIPOPROTEIN"/>
    <property type="match status" value="1"/>
</dbReference>
<dbReference type="PATRIC" id="fig|1166018.3.peg.554"/>
<dbReference type="KEGG" id="fae:FAES_0544"/>
<dbReference type="STRING" id="1166018.FAES_0544"/>
<keyword evidence="1" id="KW-0472">Membrane</keyword>
<feature type="transmembrane region" description="Helical" evidence="1">
    <location>
        <begin position="202"/>
        <end position="222"/>
    </location>
</feature>
<name>I0K352_9BACT</name>
<feature type="transmembrane region" description="Helical" evidence="1">
    <location>
        <begin position="48"/>
        <end position="66"/>
    </location>
</feature>
<feature type="transmembrane region" description="Helical" evidence="1">
    <location>
        <begin position="78"/>
        <end position="96"/>
    </location>
</feature>
<keyword evidence="1" id="KW-0812">Transmembrane</keyword>
<reference evidence="2 3" key="1">
    <citation type="journal article" date="2012" name="J. Bacteriol.">
        <title>Genome Sequence of Fibrella aestuarina BUZ 2T, a Filamentous Marine Bacterium.</title>
        <authorList>
            <person name="Filippini M."/>
            <person name="Qi W."/>
            <person name="Blom J."/>
            <person name="Goesmann A."/>
            <person name="Smits T.H."/>
            <person name="Bagheri H.C."/>
        </authorList>
    </citation>
    <scope>NUCLEOTIDE SEQUENCE [LARGE SCALE GENOMIC DNA]</scope>
    <source>
        <strain evidence="3">BUZ 2T</strain>
    </source>
</reference>
<dbReference type="HOGENOM" id="CLU_076890_0_0_10"/>